<dbReference type="GO" id="GO:0071208">
    <property type="term" value="F:histone pre-mRNA DCP binding"/>
    <property type="evidence" value="ECO:0007669"/>
    <property type="project" value="TreeGrafter"/>
</dbReference>
<gene>
    <name evidence="3" type="ORF">OCBIM_22000424mg</name>
</gene>
<dbReference type="OMA" id="IADGHMT"/>
<dbReference type="CDD" id="cd01733">
    <property type="entry name" value="LSm10"/>
    <property type="match status" value="1"/>
</dbReference>
<dbReference type="PANTHER" id="PTHR21196:SF1">
    <property type="entry name" value="U7 SNRNA-ASSOCIATED SM-LIKE PROTEIN LSM10"/>
    <property type="match status" value="1"/>
</dbReference>
<dbReference type="InterPro" id="IPR001163">
    <property type="entry name" value="Sm_dom_euk/arc"/>
</dbReference>
<dbReference type="OrthoDB" id="10256176at2759"/>
<dbReference type="InterPro" id="IPR010920">
    <property type="entry name" value="LSM_dom_sf"/>
</dbReference>
<dbReference type="GO" id="GO:0071209">
    <property type="term" value="F:U7 snRNA binding"/>
    <property type="evidence" value="ECO:0007669"/>
    <property type="project" value="TreeGrafter"/>
</dbReference>
<dbReference type="KEGG" id="obi:106879248"/>
<dbReference type="Gene3D" id="2.30.30.100">
    <property type="match status" value="1"/>
</dbReference>
<reference evidence="3" key="1">
    <citation type="submission" date="2015-07" db="EMBL/GenBank/DDBJ databases">
        <title>MeaNS - Measles Nucleotide Surveillance Program.</title>
        <authorList>
            <person name="Tran T."/>
            <person name="Druce J."/>
        </authorList>
    </citation>
    <scope>NUCLEOTIDE SEQUENCE</scope>
    <source>
        <strain evidence="3">UCB-OBI-ISO-001</strain>
        <tissue evidence="3">Gonad</tissue>
    </source>
</reference>
<dbReference type="GO" id="GO:0071254">
    <property type="term" value="C:cytoplasmic U snRNP body"/>
    <property type="evidence" value="ECO:0007669"/>
    <property type="project" value="TreeGrafter"/>
</dbReference>
<dbReference type="PANTHER" id="PTHR21196">
    <property type="entry name" value="U7 SNRNA-ASSOCIATED SM-LIKE PROTEIN LSM10"/>
    <property type="match status" value="1"/>
</dbReference>
<evidence type="ECO:0000256" key="1">
    <source>
        <dbReference type="SAM" id="Coils"/>
    </source>
</evidence>
<dbReference type="GO" id="GO:0006398">
    <property type="term" value="P:mRNA 3'-end processing by stem-loop binding and cleavage"/>
    <property type="evidence" value="ECO:0007669"/>
    <property type="project" value="TreeGrafter"/>
</dbReference>
<dbReference type="AlphaFoldDB" id="A0A0L8G4N7"/>
<proteinExistence type="predicted"/>
<dbReference type="STRING" id="37653.A0A0L8G4N7"/>
<name>A0A0L8G4N7_OCTBM</name>
<feature type="coiled-coil region" evidence="1">
    <location>
        <begin position="106"/>
        <end position="133"/>
    </location>
</feature>
<feature type="domain" description="Sm" evidence="2">
    <location>
        <begin position="14"/>
        <end position="88"/>
    </location>
</feature>
<dbReference type="InterPro" id="IPR052840">
    <property type="entry name" value="U7_snRNA_Sm-like"/>
</dbReference>
<dbReference type="GO" id="GO:0016604">
    <property type="term" value="C:nuclear body"/>
    <property type="evidence" value="ECO:0007669"/>
    <property type="project" value="TreeGrafter"/>
</dbReference>
<dbReference type="EMBL" id="KQ423959">
    <property type="protein sequence ID" value="KOF71823.1"/>
    <property type="molecule type" value="Genomic_DNA"/>
</dbReference>
<organism evidence="3">
    <name type="scientific">Octopus bimaculoides</name>
    <name type="common">California two-spotted octopus</name>
    <dbReference type="NCBI Taxonomy" id="37653"/>
    <lineage>
        <taxon>Eukaryota</taxon>
        <taxon>Metazoa</taxon>
        <taxon>Spiralia</taxon>
        <taxon>Lophotrochozoa</taxon>
        <taxon>Mollusca</taxon>
        <taxon>Cephalopoda</taxon>
        <taxon>Coleoidea</taxon>
        <taxon>Octopodiformes</taxon>
        <taxon>Octopoda</taxon>
        <taxon>Incirrata</taxon>
        <taxon>Octopodidae</taxon>
        <taxon>Octopus</taxon>
    </lineage>
</organism>
<dbReference type="SUPFAM" id="SSF50182">
    <property type="entry name" value="Sm-like ribonucleoproteins"/>
    <property type="match status" value="1"/>
</dbReference>
<keyword evidence="1" id="KW-0175">Coiled coil</keyword>
<protein>
    <recommendedName>
        <fullName evidence="2">Sm domain-containing protein</fullName>
    </recommendedName>
</protein>
<dbReference type="PROSITE" id="PS52002">
    <property type="entry name" value="SM"/>
    <property type="match status" value="1"/>
</dbReference>
<evidence type="ECO:0000259" key="2">
    <source>
        <dbReference type="PROSITE" id="PS52002"/>
    </source>
</evidence>
<dbReference type="SMART" id="SM00651">
    <property type="entry name" value="Sm"/>
    <property type="match status" value="1"/>
</dbReference>
<dbReference type="InterPro" id="IPR047575">
    <property type="entry name" value="Sm"/>
</dbReference>
<dbReference type="Pfam" id="PF01423">
    <property type="entry name" value="LSM"/>
    <property type="match status" value="1"/>
</dbReference>
<accession>A0A0L8G4N7</accession>
<sequence length="136" mass="15842">MATSSRETALIKNSLIILLQAIVGKQTTVDLRNENSVEGLLLHVDAFMNLTLEDVRYISANDKVGDKYFDKLFIQGREVRFVHIPDDVDIISSISQQLNLKKDYQMKRAKEMNRIVKSKMKRKEREFRRQEKKGLT</sequence>
<evidence type="ECO:0000313" key="3">
    <source>
        <dbReference type="EMBL" id="KOF71823.1"/>
    </source>
</evidence>